<gene>
    <name evidence="4" type="ORF">ACFQ1S_35050</name>
</gene>
<keyword evidence="5" id="KW-1185">Reference proteome</keyword>
<keyword evidence="2" id="KW-0408">Iron</keyword>
<keyword evidence="3" id="KW-0411">Iron-sulfur</keyword>
<feature type="non-terminal residue" evidence="4">
    <location>
        <position position="1"/>
    </location>
</feature>
<dbReference type="SUPFAM" id="SSF56014">
    <property type="entry name" value="Nitrite and sulphite reductase 4Fe-4S domain-like"/>
    <property type="match status" value="1"/>
</dbReference>
<dbReference type="InterPro" id="IPR045854">
    <property type="entry name" value="NO2/SO3_Rdtase_4Fe4S_sf"/>
</dbReference>
<organism evidence="4 5">
    <name type="scientific">Kibdelosporangium lantanae</name>
    <dbReference type="NCBI Taxonomy" id="1497396"/>
    <lineage>
        <taxon>Bacteria</taxon>
        <taxon>Bacillati</taxon>
        <taxon>Actinomycetota</taxon>
        <taxon>Actinomycetes</taxon>
        <taxon>Pseudonocardiales</taxon>
        <taxon>Pseudonocardiaceae</taxon>
        <taxon>Kibdelosporangium</taxon>
    </lineage>
</organism>
<keyword evidence="1" id="KW-0479">Metal-binding</keyword>
<dbReference type="Gene3D" id="3.30.413.10">
    <property type="entry name" value="Sulfite Reductase Hemoprotein, domain 1"/>
    <property type="match status" value="1"/>
</dbReference>
<evidence type="ECO:0000256" key="3">
    <source>
        <dbReference type="ARBA" id="ARBA00023014"/>
    </source>
</evidence>
<comment type="caution">
    <text evidence="4">The sequence shown here is derived from an EMBL/GenBank/DDBJ whole genome shotgun (WGS) entry which is preliminary data.</text>
</comment>
<evidence type="ECO:0000256" key="1">
    <source>
        <dbReference type="ARBA" id="ARBA00022723"/>
    </source>
</evidence>
<name>A0ABW3MK24_9PSEU</name>
<dbReference type="Proteomes" id="UP001597045">
    <property type="component" value="Unassembled WGS sequence"/>
</dbReference>
<protein>
    <submittedName>
        <fullName evidence="4">Nitrite/sulfite reductase</fullName>
    </submittedName>
</protein>
<accession>A0ABW3MK24</accession>
<evidence type="ECO:0000313" key="5">
    <source>
        <dbReference type="Proteomes" id="UP001597045"/>
    </source>
</evidence>
<reference evidence="5" key="1">
    <citation type="journal article" date="2019" name="Int. J. Syst. Evol. Microbiol.">
        <title>The Global Catalogue of Microorganisms (GCM) 10K type strain sequencing project: providing services to taxonomists for standard genome sequencing and annotation.</title>
        <authorList>
            <consortium name="The Broad Institute Genomics Platform"/>
            <consortium name="The Broad Institute Genome Sequencing Center for Infectious Disease"/>
            <person name="Wu L."/>
            <person name="Ma J."/>
        </authorList>
    </citation>
    <scope>NUCLEOTIDE SEQUENCE [LARGE SCALE GENOMIC DNA]</scope>
    <source>
        <strain evidence="5">JCM 31486</strain>
    </source>
</reference>
<dbReference type="EMBL" id="JBHTIS010002796">
    <property type="protein sequence ID" value="MFD1050377.1"/>
    <property type="molecule type" value="Genomic_DNA"/>
</dbReference>
<sequence>TDADGNQVEGFQVHLGGGLGLDAGFGRKLRGHKVTGAELAEYVERVVRNYVTQRTEGERFAQWVSRADEGDLR</sequence>
<evidence type="ECO:0000313" key="4">
    <source>
        <dbReference type="EMBL" id="MFD1050377.1"/>
    </source>
</evidence>
<proteinExistence type="predicted"/>
<evidence type="ECO:0000256" key="2">
    <source>
        <dbReference type="ARBA" id="ARBA00023004"/>
    </source>
</evidence>